<gene>
    <name evidence="2" type="ORF">GSTUM_00009277001</name>
</gene>
<dbReference type="InParanoid" id="D5GJZ0"/>
<feature type="compositionally biased region" description="Acidic residues" evidence="1">
    <location>
        <begin position="1"/>
        <end position="12"/>
    </location>
</feature>
<dbReference type="AlphaFoldDB" id="D5GJZ0"/>
<keyword evidence="3" id="KW-1185">Reference proteome</keyword>
<reference evidence="2 3" key="1">
    <citation type="journal article" date="2010" name="Nature">
        <title>Perigord black truffle genome uncovers evolutionary origins and mechanisms of symbiosis.</title>
        <authorList>
            <person name="Martin F."/>
            <person name="Kohler A."/>
            <person name="Murat C."/>
            <person name="Balestrini R."/>
            <person name="Coutinho P.M."/>
            <person name="Jaillon O."/>
            <person name="Montanini B."/>
            <person name="Morin E."/>
            <person name="Noel B."/>
            <person name="Percudani R."/>
            <person name="Porcel B."/>
            <person name="Rubini A."/>
            <person name="Amicucci A."/>
            <person name="Amselem J."/>
            <person name="Anthouard V."/>
            <person name="Arcioni S."/>
            <person name="Artiguenave F."/>
            <person name="Aury J.M."/>
            <person name="Ballario P."/>
            <person name="Bolchi A."/>
            <person name="Brenna A."/>
            <person name="Brun A."/>
            <person name="Buee M."/>
            <person name="Cantarel B."/>
            <person name="Chevalier G."/>
            <person name="Couloux A."/>
            <person name="Da Silva C."/>
            <person name="Denoeud F."/>
            <person name="Duplessis S."/>
            <person name="Ghignone S."/>
            <person name="Hilselberger B."/>
            <person name="Iotti M."/>
            <person name="Marcais B."/>
            <person name="Mello A."/>
            <person name="Miranda M."/>
            <person name="Pacioni G."/>
            <person name="Quesneville H."/>
            <person name="Riccioni C."/>
            <person name="Ruotolo R."/>
            <person name="Splivallo R."/>
            <person name="Stocchi V."/>
            <person name="Tisserant E."/>
            <person name="Viscomi A.R."/>
            <person name="Zambonelli A."/>
            <person name="Zampieri E."/>
            <person name="Henrissat B."/>
            <person name="Lebrun M.H."/>
            <person name="Paolocci F."/>
            <person name="Bonfante P."/>
            <person name="Ottonello S."/>
            <person name="Wincker P."/>
        </authorList>
    </citation>
    <scope>NUCLEOTIDE SEQUENCE [LARGE SCALE GENOMIC DNA]</scope>
    <source>
        <strain evidence="2 3">Mel28</strain>
    </source>
</reference>
<protein>
    <submittedName>
        <fullName evidence="2">(Perigord truffle) hypothetical protein</fullName>
    </submittedName>
</protein>
<evidence type="ECO:0000313" key="3">
    <source>
        <dbReference type="Proteomes" id="UP000006911"/>
    </source>
</evidence>
<dbReference type="HOGENOM" id="CLU_1705545_0_0_1"/>
<dbReference type="KEGG" id="tml:GSTUM_00009277001"/>
<evidence type="ECO:0000256" key="1">
    <source>
        <dbReference type="SAM" id="MobiDB-lite"/>
    </source>
</evidence>
<dbReference type="Proteomes" id="UP000006911">
    <property type="component" value="Unassembled WGS sequence"/>
</dbReference>
<dbReference type="RefSeq" id="XP_002840642.1">
    <property type="nucleotide sequence ID" value="XM_002840596.1"/>
</dbReference>
<organism evidence="2 3">
    <name type="scientific">Tuber melanosporum (strain Mel28)</name>
    <name type="common">Perigord black truffle</name>
    <dbReference type="NCBI Taxonomy" id="656061"/>
    <lineage>
        <taxon>Eukaryota</taxon>
        <taxon>Fungi</taxon>
        <taxon>Dikarya</taxon>
        <taxon>Ascomycota</taxon>
        <taxon>Pezizomycotina</taxon>
        <taxon>Pezizomycetes</taxon>
        <taxon>Pezizales</taxon>
        <taxon>Tuberaceae</taxon>
        <taxon>Tuber</taxon>
    </lineage>
</organism>
<feature type="region of interest" description="Disordered" evidence="1">
    <location>
        <begin position="1"/>
        <end position="30"/>
    </location>
</feature>
<name>D5GJZ0_TUBMM</name>
<evidence type="ECO:0000313" key="2">
    <source>
        <dbReference type="EMBL" id="CAZ84833.1"/>
    </source>
</evidence>
<accession>D5GJZ0</accession>
<dbReference type="EMBL" id="FN430335">
    <property type="protein sequence ID" value="CAZ84833.1"/>
    <property type="molecule type" value="Genomic_DNA"/>
</dbReference>
<dbReference type="Gene3D" id="3.40.50.1010">
    <property type="entry name" value="5'-nuclease"/>
    <property type="match status" value="1"/>
</dbReference>
<sequence length="154" mass="16767">MTNGENESEDSDYVLVGQSEEPKKEVPKGPESLKDNVSLLVVDINLLLSQPEVFKVIVFAFNWSIVTPVTMITKLFGLTNSTGLVGDAAKAAAIATNKALTDKRGVNVVNAKGSNVTNIGFYKEQVDKHGVRDFRESHGGKQSLEITAIMKRLF</sequence>
<proteinExistence type="predicted"/>
<feature type="compositionally biased region" description="Basic and acidic residues" evidence="1">
    <location>
        <begin position="20"/>
        <end position="30"/>
    </location>
</feature>
<dbReference type="GeneID" id="9186869"/>